<comment type="similarity">
    <text evidence="8">Belongs to the TsuA/YedE (TC 9.B.102) family.</text>
</comment>
<feature type="transmembrane region" description="Helical" evidence="9">
    <location>
        <begin position="132"/>
        <end position="152"/>
    </location>
</feature>
<dbReference type="AlphaFoldDB" id="A0A3S8RM30"/>
<dbReference type="InterPro" id="IPR007272">
    <property type="entry name" value="Sulf_transp_TsuA/YedE"/>
</dbReference>
<accession>A0A3S8RM30</accession>
<evidence type="ECO:0000256" key="4">
    <source>
        <dbReference type="ARBA" id="ARBA00022519"/>
    </source>
</evidence>
<keyword evidence="4" id="KW-0997">Cell inner membrane</keyword>
<feature type="transmembrane region" description="Helical" evidence="9">
    <location>
        <begin position="69"/>
        <end position="87"/>
    </location>
</feature>
<keyword evidence="2" id="KW-0813">Transport</keyword>
<keyword evidence="5 9" id="KW-0812">Transmembrane</keyword>
<dbReference type="Proteomes" id="UP000278804">
    <property type="component" value="Chromosome"/>
</dbReference>
<feature type="transmembrane region" description="Helical" evidence="9">
    <location>
        <begin position="185"/>
        <end position="207"/>
    </location>
</feature>
<feature type="transmembrane region" description="Helical" evidence="9">
    <location>
        <begin position="390"/>
        <end position="410"/>
    </location>
</feature>
<evidence type="ECO:0000313" key="10">
    <source>
        <dbReference type="EMBL" id="AZK43947.1"/>
    </source>
</evidence>
<keyword evidence="7 9" id="KW-0472">Membrane</keyword>
<dbReference type="PANTHER" id="PTHR30574:SF1">
    <property type="entry name" value="SULPHUR TRANSPORT DOMAIN-CONTAINING PROTEIN"/>
    <property type="match status" value="1"/>
</dbReference>
<organism evidence="10 11">
    <name type="scientific">Erysipelothrix piscisicarius</name>
    <dbReference type="NCBI Taxonomy" id="2485784"/>
    <lineage>
        <taxon>Bacteria</taxon>
        <taxon>Bacillati</taxon>
        <taxon>Bacillota</taxon>
        <taxon>Erysipelotrichia</taxon>
        <taxon>Erysipelotrichales</taxon>
        <taxon>Erysipelotrichaceae</taxon>
        <taxon>Erysipelothrix</taxon>
    </lineage>
</organism>
<keyword evidence="6 9" id="KW-1133">Transmembrane helix</keyword>
<keyword evidence="11" id="KW-1185">Reference proteome</keyword>
<protein>
    <submittedName>
        <fullName evidence="10">YeeE/YedE family protein</fullName>
    </submittedName>
</protein>
<evidence type="ECO:0000256" key="2">
    <source>
        <dbReference type="ARBA" id="ARBA00022448"/>
    </source>
</evidence>
<dbReference type="EMBL" id="CP034234">
    <property type="protein sequence ID" value="AZK43947.1"/>
    <property type="molecule type" value="Genomic_DNA"/>
</dbReference>
<dbReference type="KEGG" id="eri:EEI45_03410"/>
<evidence type="ECO:0000313" key="11">
    <source>
        <dbReference type="Proteomes" id="UP000278804"/>
    </source>
</evidence>
<feature type="transmembrane region" description="Helical" evidence="9">
    <location>
        <begin position="99"/>
        <end position="125"/>
    </location>
</feature>
<feature type="transmembrane region" description="Helical" evidence="9">
    <location>
        <begin position="262"/>
        <end position="281"/>
    </location>
</feature>
<sequence length="423" mass="45664">MKKTENIIGFVLLIEVFILGKNFLASDMHLFRLVMGIALGYTLTRAATGFAGSVNRAANTGSTKLMKTLMFMFFITTALSASFMIFQDPSQMDLWVNPINGGLLVGGVLFGFGMAFSSCCASGVLTDLITSLPRALITLVFFSFGVFIGFPLQKQGWVATSWFVSEVGSQTAGGVFLPDLFKWDGLGGCLGALILTALLCGLVVVLANKYEAKRKKEGTYTGHFVEKGQDSMESFEVEKDYAFPTESTYERLFVKTWTLKQGAVIIAILFTLLMGVTKAGWGASTPYGFWFGKFLTLFGVSAESLGSFTQMDPAVFSKPFLANPVTVQNMGILVGTAVYLLTAGKFKNTFMSELHITVKDGLLYAMGGITMGVGTRLANGCNVGALYTPIANFSLSGWVFLVVMVIGGYLGNKLAKPFTKIKS</sequence>
<feature type="transmembrane region" description="Helical" evidence="9">
    <location>
        <begin position="30"/>
        <end position="48"/>
    </location>
</feature>
<feature type="transmembrane region" description="Helical" evidence="9">
    <location>
        <begin position="361"/>
        <end position="378"/>
    </location>
</feature>
<comment type="subcellular location">
    <subcellularLocation>
        <location evidence="1">Cell inner membrane</location>
        <topology evidence="1">Multi-pass membrane protein</topology>
    </subcellularLocation>
</comment>
<gene>
    <name evidence="10" type="ORF">EEI45_03410</name>
</gene>
<evidence type="ECO:0000256" key="6">
    <source>
        <dbReference type="ARBA" id="ARBA00022989"/>
    </source>
</evidence>
<dbReference type="RefSeq" id="WP_125164153.1">
    <property type="nucleotide sequence ID" value="NZ_CP034234.1"/>
</dbReference>
<dbReference type="PANTHER" id="PTHR30574">
    <property type="entry name" value="INNER MEMBRANE PROTEIN YEDE"/>
    <property type="match status" value="1"/>
</dbReference>
<evidence type="ECO:0000256" key="1">
    <source>
        <dbReference type="ARBA" id="ARBA00004429"/>
    </source>
</evidence>
<reference evidence="10 11" key="1">
    <citation type="journal article" date="2020" name="Int. J. Syst. Evol. Microbiol.">
        <title>Description of Erysipelothrix piscisicarius sp. nov., an emergent fish pathogen, and assessment of virulence using a tiger barb (Puntigrus tetrazona) infection model.</title>
        <authorList>
            <person name="Pomaranski E.K."/>
            <person name="Griffin M.J."/>
            <person name="Camus A.C."/>
            <person name="Armwood A.R."/>
            <person name="Shelley J."/>
            <person name="Waldbieser G.C."/>
            <person name="LaFrentz B.R."/>
            <person name="Garcia J.C."/>
            <person name="Yanong R."/>
            <person name="Soto E."/>
        </authorList>
    </citation>
    <scope>NUCLEOTIDE SEQUENCE [LARGE SCALE GENOMIC DNA]</scope>
    <source>
        <strain evidence="10 11">15TAL0474</strain>
    </source>
</reference>
<evidence type="ECO:0000256" key="7">
    <source>
        <dbReference type="ARBA" id="ARBA00023136"/>
    </source>
</evidence>
<evidence type="ECO:0000256" key="5">
    <source>
        <dbReference type="ARBA" id="ARBA00022692"/>
    </source>
</evidence>
<proteinExistence type="inferred from homology"/>
<evidence type="ECO:0000256" key="9">
    <source>
        <dbReference type="SAM" id="Phobius"/>
    </source>
</evidence>
<feature type="transmembrane region" description="Helical" evidence="9">
    <location>
        <begin position="7"/>
        <end position="24"/>
    </location>
</feature>
<name>A0A3S8RM30_9FIRM</name>
<dbReference type="GO" id="GO:0005886">
    <property type="term" value="C:plasma membrane"/>
    <property type="evidence" value="ECO:0007669"/>
    <property type="project" value="UniProtKB-SubCell"/>
</dbReference>
<evidence type="ECO:0000256" key="8">
    <source>
        <dbReference type="ARBA" id="ARBA00035655"/>
    </source>
</evidence>
<feature type="transmembrane region" description="Helical" evidence="9">
    <location>
        <begin position="320"/>
        <end position="341"/>
    </location>
</feature>
<evidence type="ECO:0000256" key="3">
    <source>
        <dbReference type="ARBA" id="ARBA00022475"/>
    </source>
</evidence>
<keyword evidence="3" id="KW-1003">Cell membrane</keyword>
<dbReference type="Pfam" id="PF04143">
    <property type="entry name" value="Sulf_transp"/>
    <property type="match status" value="1"/>
</dbReference>